<proteinExistence type="predicted"/>
<feature type="region of interest" description="Disordered" evidence="1">
    <location>
        <begin position="1"/>
        <end position="130"/>
    </location>
</feature>
<keyword evidence="3" id="KW-1185">Reference proteome</keyword>
<sequence length="130" mass="13914">MGGKKSAFWSRLTGSRRDARPQGCGRREGLQGGMTEPGARSAPGGPLAAWRDPVQDQPGEAGRRRPRTARKHPAGWAAPKSRFTRRRWNPPHRTHAGRPQASPPLPAARASSGLWGAQAPCPVRGNLSGS</sequence>
<feature type="compositionally biased region" description="Basic residues" evidence="1">
    <location>
        <begin position="82"/>
        <end position="96"/>
    </location>
</feature>
<dbReference type="EMBL" id="CTRI01000013">
    <property type="protein sequence ID" value="CQR32727.1"/>
    <property type="molecule type" value="Genomic_DNA"/>
</dbReference>
<feature type="compositionally biased region" description="Basic and acidic residues" evidence="1">
    <location>
        <begin position="15"/>
        <end position="29"/>
    </location>
</feature>
<name>A0ABM9T548_THIA3</name>
<protein>
    <submittedName>
        <fullName evidence="2">Uncharacterized protein</fullName>
    </submittedName>
</protein>
<accession>A0ABM9T548</accession>
<organism evidence="2 3">
    <name type="scientific">Thiomonas arsenitoxydans (strain DSM 22701 / CIP 110005 / 3As)</name>
    <dbReference type="NCBI Taxonomy" id="426114"/>
    <lineage>
        <taxon>Bacteria</taxon>
        <taxon>Pseudomonadati</taxon>
        <taxon>Pseudomonadota</taxon>
        <taxon>Betaproteobacteria</taxon>
        <taxon>Burkholderiales</taxon>
        <taxon>Thiomonas</taxon>
    </lineage>
</organism>
<dbReference type="Proteomes" id="UP000078599">
    <property type="component" value="Unassembled WGS sequence"/>
</dbReference>
<feature type="compositionally biased region" description="Basic residues" evidence="1">
    <location>
        <begin position="64"/>
        <end position="73"/>
    </location>
</feature>
<reference evidence="2 3" key="1">
    <citation type="submission" date="2015-03" db="EMBL/GenBank/DDBJ databases">
        <authorList>
            <person name="Regsiter A."/>
            <person name="william w."/>
        </authorList>
    </citation>
    <scope>NUCLEOTIDE SEQUENCE [LARGE SCALE GENOMIC DNA]</scope>
    <source>
        <strain evidence="2 3">CB1</strain>
    </source>
</reference>
<evidence type="ECO:0000256" key="1">
    <source>
        <dbReference type="SAM" id="MobiDB-lite"/>
    </source>
</evidence>
<evidence type="ECO:0000313" key="3">
    <source>
        <dbReference type="Proteomes" id="UP000078599"/>
    </source>
</evidence>
<gene>
    <name evidence="2" type="ORF">THICB1_200042</name>
</gene>
<comment type="caution">
    <text evidence="2">The sequence shown here is derived from an EMBL/GenBank/DDBJ whole genome shotgun (WGS) entry which is preliminary data.</text>
</comment>
<evidence type="ECO:0000313" key="2">
    <source>
        <dbReference type="EMBL" id="CQR32727.1"/>
    </source>
</evidence>